<evidence type="ECO:0000313" key="6">
    <source>
        <dbReference type="Proteomes" id="UP000288168"/>
    </source>
</evidence>
<keyword evidence="4" id="KW-1133">Transmembrane helix</keyword>
<keyword evidence="1" id="KW-0349">Heme</keyword>
<comment type="caution">
    <text evidence="5">The sequence shown here is derived from an EMBL/GenBank/DDBJ whole genome shotgun (WGS) entry which is preliminary data.</text>
</comment>
<keyword evidence="4" id="KW-0812">Transmembrane</keyword>
<evidence type="ECO:0000256" key="4">
    <source>
        <dbReference type="SAM" id="Phobius"/>
    </source>
</evidence>
<accession>A0A428PNT6</accession>
<dbReference type="SUPFAM" id="SSF48264">
    <property type="entry name" value="Cytochrome P450"/>
    <property type="match status" value="1"/>
</dbReference>
<dbReference type="GO" id="GO:0005506">
    <property type="term" value="F:iron ion binding"/>
    <property type="evidence" value="ECO:0007669"/>
    <property type="project" value="InterPro"/>
</dbReference>
<evidence type="ECO:0000256" key="1">
    <source>
        <dbReference type="ARBA" id="ARBA00022617"/>
    </source>
</evidence>
<keyword evidence="4" id="KW-0472">Membrane</keyword>
<keyword evidence="2" id="KW-0479">Metal-binding</keyword>
<keyword evidence="6" id="KW-1185">Reference proteome</keyword>
<sequence>MDFDGLLAIASEHPFPAVTALIALLSSFYIFYYRNIHPLSKYPGPFLAPFTNLWKLGQLWSLHLPDTLIALHEKHGDVVHIGPNQLSFRQGETVPRIYKAGRTLAKTAFYDGFTSFNPNLFGTQDEEAHSLRRRQMAHAFSLQSIKKMEQYIDVI</sequence>
<gene>
    <name evidence="5" type="ORF">CEP54_009790</name>
</gene>
<keyword evidence="3" id="KW-0408">Iron</keyword>
<dbReference type="Proteomes" id="UP000288168">
    <property type="component" value="Unassembled WGS sequence"/>
</dbReference>
<dbReference type="GO" id="GO:0004497">
    <property type="term" value="F:monooxygenase activity"/>
    <property type="evidence" value="ECO:0007669"/>
    <property type="project" value="InterPro"/>
</dbReference>
<name>A0A428PNT6_9HYPO</name>
<dbReference type="AlphaFoldDB" id="A0A428PNT6"/>
<evidence type="ECO:0000256" key="2">
    <source>
        <dbReference type="ARBA" id="ARBA00022723"/>
    </source>
</evidence>
<proteinExistence type="predicted"/>
<evidence type="ECO:0000256" key="3">
    <source>
        <dbReference type="ARBA" id="ARBA00023004"/>
    </source>
</evidence>
<dbReference type="EMBL" id="NKCI01000109">
    <property type="protein sequence ID" value="RSL54633.1"/>
    <property type="molecule type" value="Genomic_DNA"/>
</dbReference>
<dbReference type="OrthoDB" id="1470350at2759"/>
<dbReference type="GO" id="GO:0016705">
    <property type="term" value="F:oxidoreductase activity, acting on paired donors, with incorporation or reduction of molecular oxygen"/>
    <property type="evidence" value="ECO:0007669"/>
    <property type="project" value="InterPro"/>
</dbReference>
<reference evidence="5 6" key="1">
    <citation type="submission" date="2017-06" db="EMBL/GenBank/DDBJ databases">
        <title>Comparative genomic analysis of Ambrosia Fusariam Clade fungi.</title>
        <authorList>
            <person name="Stajich J.E."/>
            <person name="Carrillo J."/>
            <person name="Kijimoto T."/>
            <person name="Eskalen A."/>
            <person name="O'Donnell K."/>
            <person name="Kasson M."/>
        </authorList>
    </citation>
    <scope>NUCLEOTIDE SEQUENCE [LARGE SCALE GENOMIC DNA]</scope>
    <source>
        <strain evidence="5 6">NRRL62584</strain>
    </source>
</reference>
<evidence type="ECO:0000313" key="5">
    <source>
        <dbReference type="EMBL" id="RSL54633.1"/>
    </source>
</evidence>
<dbReference type="Gene3D" id="1.10.630.10">
    <property type="entry name" value="Cytochrome P450"/>
    <property type="match status" value="1"/>
</dbReference>
<dbReference type="STRING" id="1325734.A0A428PNT6"/>
<feature type="transmembrane region" description="Helical" evidence="4">
    <location>
        <begin position="15"/>
        <end position="33"/>
    </location>
</feature>
<dbReference type="InterPro" id="IPR050121">
    <property type="entry name" value="Cytochrome_P450_monoxygenase"/>
</dbReference>
<dbReference type="PANTHER" id="PTHR24305">
    <property type="entry name" value="CYTOCHROME P450"/>
    <property type="match status" value="1"/>
</dbReference>
<dbReference type="InterPro" id="IPR036396">
    <property type="entry name" value="Cyt_P450_sf"/>
</dbReference>
<dbReference type="GO" id="GO:0020037">
    <property type="term" value="F:heme binding"/>
    <property type="evidence" value="ECO:0007669"/>
    <property type="project" value="InterPro"/>
</dbReference>
<dbReference type="PANTHER" id="PTHR24305:SF103">
    <property type="entry name" value="P450, PUTATIVE (EUROFUNG)-RELATED"/>
    <property type="match status" value="1"/>
</dbReference>
<protein>
    <recommendedName>
        <fullName evidence="7">Cytochrome P450</fullName>
    </recommendedName>
</protein>
<organism evidence="5 6">
    <name type="scientific">Fusarium duplospermum</name>
    <dbReference type="NCBI Taxonomy" id="1325734"/>
    <lineage>
        <taxon>Eukaryota</taxon>
        <taxon>Fungi</taxon>
        <taxon>Dikarya</taxon>
        <taxon>Ascomycota</taxon>
        <taxon>Pezizomycotina</taxon>
        <taxon>Sordariomycetes</taxon>
        <taxon>Hypocreomycetidae</taxon>
        <taxon>Hypocreales</taxon>
        <taxon>Nectriaceae</taxon>
        <taxon>Fusarium</taxon>
        <taxon>Fusarium solani species complex</taxon>
    </lineage>
</organism>
<evidence type="ECO:0008006" key="7">
    <source>
        <dbReference type="Google" id="ProtNLM"/>
    </source>
</evidence>